<name>A0A7D5GKR7_9EURY</name>
<keyword evidence="1" id="KW-0472">Membrane</keyword>
<dbReference type="OrthoDB" id="313515at2157"/>
<dbReference type="PANTHER" id="PTHR41710">
    <property type="entry name" value="GLYCOSYL TRANSFERASE, FAMILY 39"/>
    <property type="match status" value="1"/>
</dbReference>
<feature type="transmembrane region" description="Helical" evidence="1">
    <location>
        <begin position="333"/>
        <end position="351"/>
    </location>
</feature>
<dbReference type="NCBIfam" id="TIGR03663">
    <property type="entry name" value="flippase activity-associated protein Agl23"/>
    <property type="match status" value="1"/>
</dbReference>
<feature type="transmembrane region" description="Helical" evidence="1">
    <location>
        <begin position="165"/>
        <end position="190"/>
    </location>
</feature>
<dbReference type="AlphaFoldDB" id="A0A7D5GKR7"/>
<organism evidence="2 3">
    <name type="scientific">Halorarum halophilum</name>
    <dbReference type="NCBI Taxonomy" id="2743090"/>
    <lineage>
        <taxon>Archaea</taxon>
        <taxon>Methanobacteriati</taxon>
        <taxon>Methanobacteriota</taxon>
        <taxon>Stenosarchaea group</taxon>
        <taxon>Halobacteria</taxon>
        <taxon>Halobacteriales</taxon>
        <taxon>Haloferacaceae</taxon>
        <taxon>Halorarum</taxon>
    </lineage>
</organism>
<keyword evidence="3" id="KW-1185">Reference proteome</keyword>
<accession>A0A7D5GKR7</accession>
<evidence type="ECO:0000256" key="1">
    <source>
        <dbReference type="SAM" id="Phobius"/>
    </source>
</evidence>
<feature type="transmembrane region" description="Helical" evidence="1">
    <location>
        <begin position="363"/>
        <end position="383"/>
    </location>
</feature>
<feature type="transmembrane region" description="Helical" evidence="1">
    <location>
        <begin position="395"/>
        <end position="417"/>
    </location>
</feature>
<dbReference type="KEGG" id="halg:HUG10_07940"/>
<sequence>MSDTGDRRTSPRRRPDRVALAVAGLALLALVARFVALGDRPFHWDEGRVGYWTLRYLESGAYEYRPVAGGPFLYLVNRHVFGLFGATDTTARAVVALVGGLLPLAALLFRGALRDDETVALAGLLAFEPLLLYYSRFLRGDVPAAAFGFVAVGGAVRYRRTGERWALYLAAAAVALAFASSGFAVAYPVLWLAGGLLVLDEARVRGVPGAAVTRLRGSVVWYREHATPLARALFVFLGVFLLLFAPRAGGPGTGLFNPGTFPEVVTWTFAGSAERFSQLRIAARIDLGYPGGREFVPALAGYVRTLLATSWPVVVLGLLGFLGERYRRESRGIVAFGAYVAGLGVLFFAIASMYSETWAAVHVLPWLALPAAVALAGGARVLLARAEGADPARLVVVLLVVAVVAAGAGTAVAGAYGPPEPRSPFAQFGQPADDPDAMLTAAEGAMAGNSAGPDVAYVGEELATGQEYDRPPVSPSDQAAWGARLPLQWYFERLDAEVTSVREPSQLANEAPPVVVTKPANRVAVTDRLGGGYEAFELRLGLWNRKVVVFVAR</sequence>
<keyword evidence="1" id="KW-1133">Transmembrane helix</keyword>
<evidence type="ECO:0000313" key="2">
    <source>
        <dbReference type="EMBL" id="QLG27487.1"/>
    </source>
</evidence>
<dbReference type="EMBL" id="CP058529">
    <property type="protein sequence ID" value="QLG27487.1"/>
    <property type="molecule type" value="Genomic_DNA"/>
</dbReference>
<dbReference type="Proteomes" id="UP000509750">
    <property type="component" value="Chromosome"/>
</dbReference>
<evidence type="ECO:0000313" key="3">
    <source>
        <dbReference type="Proteomes" id="UP000509750"/>
    </source>
</evidence>
<dbReference type="InterPro" id="IPR019962">
    <property type="entry name" value="CHP03663"/>
</dbReference>
<reference evidence="2 3" key="1">
    <citation type="submission" date="2020-07" db="EMBL/GenBank/DDBJ databases">
        <title>Gai3-2, isolated from salt lake.</title>
        <authorList>
            <person name="Cui H."/>
            <person name="Shi X."/>
        </authorList>
    </citation>
    <scope>NUCLEOTIDE SEQUENCE [LARGE SCALE GENOMIC DNA]</scope>
    <source>
        <strain evidence="2 3">Gai3-2</strain>
    </source>
</reference>
<feature type="transmembrane region" description="Helical" evidence="1">
    <location>
        <begin position="90"/>
        <end position="109"/>
    </location>
</feature>
<keyword evidence="1" id="KW-0812">Transmembrane</keyword>
<feature type="transmembrane region" description="Helical" evidence="1">
    <location>
        <begin position="299"/>
        <end position="321"/>
    </location>
</feature>
<proteinExistence type="predicted"/>
<gene>
    <name evidence="2" type="ORF">HUG10_07940</name>
</gene>
<protein>
    <submittedName>
        <fullName evidence="2">TIGR03663 family protein</fullName>
    </submittedName>
</protein>
<dbReference type="GeneID" id="56028755"/>
<dbReference type="PANTHER" id="PTHR41710:SF2">
    <property type="entry name" value="GLYCOSYL TRANSFERASE FAMILY 39_83 DOMAIN-CONTAINING PROTEIN"/>
    <property type="match status" value="1"/>
</dbReference>
<dbReference type="RefSeq" id="WP_179169062.1">
    <property type="nucleotide sequence ID" value="NZ_CP058529.1"/>
</dbReference>